<dbReference type="OrthoDB" id="3004402at2759"/>
<dbReference type="Gene3D" id="1.10.600.10">
    <property type="entry name" value="Farnesyl Diphosphate Synthase"/>
    <property type="match status" value="1"/>
</dbReference>
<evidence type="ECO:0000313" key="1">
    <source>
        <dbReference type="EMBL" id="KAB2570956.1"/>
    </source>
</evidence>
<protein>
    <recommendedName>
        <fullName evidence="3">Aristolochene synthase</fullName>
    </recommendedName>
</protein>
<reference evidence="1 2" key="1">
    <citation type="journal article" date="2019" name="Sci. Rep.">
        <title>A multi-omics analysis of the grapevine pathogen Lasiodiplodia theobromae reveals that temperature affects the expression of virulence- and pathogenicity-related genes.</title>
        <authorList>
            <person name="Felix C."/>
            <person name="Meneses R."/>
            <person name="Goncalves M.F.M."/>
            <person name="Tilleman L."/>
            <person name="Duarte A.S."/>
            <person name="Jorrin-Novo J.V."/>
            <person name="Van de Peer Y."/>
            <person name="Deforce D."/>
            <person name="Van Nieuwerburgh F."/>
            <person name="Esteves A.C."/>
            <person name="Alves A."/>
        </authorList>
    </citation>
    <scope>NUCLEOTIDE SEQUENCE [LARGE SCALE GENOMIC DNA]</scope>
    <source>
        <strain evidence="1 2">LA-SOL3</strain>
    </source>
</reference>
<dbReference type="EMBL" id="VCHE01000116">
    <property type="protein sequence ID" value="KAB2570956.1"/>
    <property type="molecule type" value="Genomic_DNA"/>
</dbReference>
<evidence type="ECO:0008006" key="3">
    <source>
        <dbReference type="Google" id="ProtNLM"/>
    </source>
</evidence>
<gene>
    <name evidence="1" type="ORF">DBV05_g10389</name>
</gene>
<proteinExistence type="predicted"/>
<dbReference type="SUPFAM" id="SSF48576">
    <property type="entry name" value="Terpenoid synthases"/>
    <property type="match status" value="1"/>
</dbReference>
<name>A0A5N5D026_9PEZI</name>
<dbReference type="InterPro" id="IPR008949">
    <property type="entry name" value="Isoprenoid_synthase_dom_sf"/>
</dbReference>
<accession>A0A5N5D026</accession>
<keyword evidence="2" id="KW-1185">Reference proteome</keyword>
<dbReference type="Pfam" id="PF19086">
    <property type="entry name" value="Terpene_syn_C_2"/>
    <property type="match status" value="1"/>
</dbReference>
<dbReference type="Proteomes" id="UP000325902">
    <property type="component" value="Unassembled WGS sequence"/>
</dbReference>
<organism evidence="1 2">
    <name type="scientific">Lasiodiplodia theobromae</name>
    <dbReference type="NCBI Taxonomy" id="45133"/>
    <lineage>
        <taxon>Eukaryota</taxon>
        <taxon>Fungi</taxon>
        <taxon>Dikarya</taxon>
        <taxon>Ascomycota</taxon>
        <taxon>Pezizomycotina</taxon>
        <taxon>Dothideomycetes</taxon>
        <taxon>Dothideomycetes incertae sedis</taxon>
        <taxon>Botryosphaeriales</taxon>
        <taxon>Botryosphaeriaceae</taxon>
        <taxon>Lasiodiplodia</taxon>
    </lineage>
</organism>
<sequence>MADQVLQLDKIAAPDDLPEVMPVLFSWNYIPRLPSFINAQEWTFELPIDTNRDAVDPSWRNSFPINPKAASLPYHTGLTFARHNRFWRSALRYAAELCELLATDQSYNNTNLTRGGTLASIGQRELKKPEGERFVTFAINLFPQADEERMQLIAAGILFVVTFDDSWEEAPSESLQNVQSDFVARLRGEAGSTSTGSPTNARTPLQTRIDEIVSRCHSCDARTGTTCGADFIAALIEWVQHPPPAPANFATPRAYLDYRWDDAANAWLVAACRLSIASPIPMGEARLARLVRLVGDHVSIVNDLGSFDKEWAAYEGGRTVVLINVVQVLRESCGLGVDDAKAAAFVLQLLNEREIREELERLKRDEELGVEHWRFVDSLLALIAGNTFYTMTTSRYGGEAARIKKD</sequence>
<dbReference type="AlphaFoldDB" id="A0A5N5D026"/>
<comment type="caution">
    <text evidence="1">The sequence shown here is derived from an EMBL/GenBank/DDBJ whole genome shotgun (WGS) entry which is preliminary data.</text>
</comment>
<evidence type="ECO:0000313" key="2">
    <source>
        <dbReference type="Proteomes" id="UP000325902"/>
    </source>
</evidence>